<dbReference type="GeneID" id="92035832"/>
<dbReference type="RefSeq" id="XP_066657054.1">
    <property type="nucleotide sequence ID" value="XM_066802926.1"/>
</dbReference>
<dbReference type="Proteomes" id="UP001360953">
    <property type="component" value="Unassembled WGS sequence"/>
</dbReference>
<evidence type="ECO:0000313" key="1">
    <source>
        <dbReference type="EMBL" id="KAK7539783.1"/>
    </source>
</evidence>
<dbReference type="SUPFAM" id="SSF54695">
    <property type="entry name" value="POZ domain"/>
    <property type="match status" value="1"/>
</dbReference>
<dbReference type="EMBL" id="JBBPEH010000004">
    <property type="protein sequence ID" value="KAK7539783.1"/>
    <property type="molecule type" value="Genomic_DNA"/>
</dbReference>
<dbReference type="CDD" id="cd18186">
    <property type="entry name" value="BTB_POZ_ZBTB_KLHL-like"/>
    <property type="match status" value="1"/>
</dbReference>
<evidence type="ECO:0008006" key="3">
    <source>
        <dbReference type="Google" id="ProtNLM"/>
    </source>
</evidence>
<accession>A0ABR1LX58</accession>
<dbReference type="InterPro" id="IPR011333">
    <property type="entry name" value="SKP1/BTB/POZ_sf"/>
</dbReference>
<keyword evidence="2" id="KW-1185">Reference proteome</keyword>
<comment type="caution">
    <text evidence="1">The sequence shown here is derived from an EMBL/GenBank/DDBJ whole genome shotgun (WGS) entry which is preliminary data.</text>
</comment>
<name>A0ABR1LX58_9PEZI</name>
<reference evidence="1 2" key="1">
    <citation type="submission" date="2024-04" db="EMBL/GenBank/DDBJ databases">
        <title>Phyllosticta paracitricarpa is synonymous to the EU quarantine fungus P. citricarpa based on phylogenomic analyses.</title>
        <authorList>
            <consortium name="Lawrence Berkeley National Laboratory"/>
            <person name="Van ingen-buijs V.A."/>
            <person name="Van westerhoven A.C."/>
            <person name="Haridas S."/>
            <person name="Skiadas P."/>
            <person name="Martin F."/>
            <person name="Groenewald J.Z."/>
            <person name="Crous P.W."/>
            <person name="Seidl M.F."/>
        </authorList>
    </citation>
    <scope>NUCLEOTIDE SEQUENCE [LARGE SCALE GENOMIC DNA]</scope>
    <source>
        <strain evidence="1 2">CPC 17464</strain>
    </source>
</reference>
<protein>
    <recommendedName>
        <fullName evidence="3">BTB domain-containing protein</fullName>
    </recommendedName>
</protein>
<organism evidence="1 2">
    <name type="scientific">Phyllosticta citribraziliensis</name>
    <dbReference type="NCBI Taxonomy" id="989973"/>
    <lineage>
        <taxon>Eukaryota</taxon>
        <taxon>Fungi</taxon>
        <taxon>Dikarya</taxon>
        <taxon>Ascomycota</taxon>
        <taxon>Pezizomycotina</taxon>
        <taxon>Dothideomycetes</taxon>
        <taxon>Dothideomycetes incertae sedis</taxon>
        <taxon>Botryosphaeriales</taxon>
        <taxon>Phyllostictaceae</taxon>
        <taxon>Phyllosticta</taxon>
    </lineage>
</organism>
<proteinExistence type="predicted"/>
<sequence length="141" mass="16114">MDDTDVKVFDPDGDIRLVVYDRSADAPIKKTFVVESKIMSRASDAWKAMLTGGFMESRPEPGREVELPEDDPLALEVLLNIAHMRYHLVPEVLDFPVLVQVTVLTDKYGATGLLRPWYKLWLASVEKHLLDPGYEEWLWIA</sequence>
<gene>
    <name evidence="1" type="ORF">J3D65DRAFT_666469</name>
</gene>
<dbReference type="Gene3D" id="3.30.710.10">
    <property type="entry name" value="Potassium Channel Kv1.1, Chain A"/>
    <property type="match status" value="1"/>
</dbReference>
<evidence type="ECO:0000313" key="2">
    <source>
        <dbReference type="Proteomes" id="UP001360953"/>
    </source>
</evidence>